<sequence length="154" mass="17585">MKKEDTKQPRASQTRSKSERPKVWVPPSSLDAPPAPKGFRYRWIRAEVAGFQDTKNIQGRIREGYELVRADEIENASDYPVIDEGRYKGVVGVGGLLLAKVPEEIAQQRTDYMTGRHTDQNEAIEHDLMKEQDKRMPINIDRQSRVTFGGTKKT</sequence>
<feature type="region of interest" description="Disordered" evidence="1">
    <location>
        <begin position="1"/>
        <end position="36"/>
    </location>
</feature>
<proteinExistence type="predicted"/>
<dbReference type="EMBL" id="UINC01036652">
    <property type="protein sequence ID" value="SVB30953.1"/>
    <property type="molecule type" value="Genomic_DNA"/>
</dbReference>
<name>A0A382D054_9ZZZZ</name>
<evidence type="ECO:0000256" key="1">
    <source>
        <dbReference type="SAM" id="MobiDB-lite"/>
    </source>
</evidence>
<gene>
    <name evidence="2" type="ORF">METZ01_LOCUS183807</name>
</gene>
<reference evidence="2" key="1">
    <citation type="submission" date="2018-05" db="EMBL/GenBank/DDBJ databases">
        <authorList>
            <person name="Lanie J.A."/>
            <person name="Ng W.-L."/>
            <person name="Kazmierczak K.M."/>
            <person name="Andrzejewski T.M."/>
            <person name="Davidsen T.M."/>
            <person name="Wayne K.J."/>
            <person name="Tettelin H."/>
            <person name="Glass J.I."/>
            <person name="Rusch D."/>
            <person name="Podicherti R."/>
            <person name="Tsui H.-C.T."/>
            <person name="Winkler M.E."/>
        </authorList>
    </citation>
    <scope>NUCLEOTIDE SEQUENCE</scope>
</reference>
<accession>A0A382D054</accession>
<evidence type="ECO:0000313" key="2">
    <source>
        <dbReference type="EMBL" id="SVB30953.1"/>
    </source>
</evidence>
<protein>
    <submittedName>
        <fullName evidence="2">Uncharacterized protein</fullName>
    </submittedName>
</protein>
<dbReference type="AlphaFoldDB" id="A0A382D054"/>
<organism evidence="2">
    <name type="scientific">marine metagenome</name>
    <dbReference type="NCBI Taxonomy" id="408172"/>
    <lineage>
        <taxon>unclassified sequences</taxon>
        <taxon>metagenomes</taxon>
        <taxon>ecological metagenomes</taxon>
    </lineage>
</organism>